<reference evidence="1" key="2">
    <citation type="journal article" date="2022" name="New Phytol.">
        <title>Evolutionary transition to the ectomycorrhizal habit in the genomes of a hyperdiverse lineage of mushroom-forming fungi.</title>
        <authorList>
            <person name="Looney B."/>
            <person name="Miyauchi S."/>
            <person name="Morin E."/>
            <person name="Drula E."/>
            <person name="Courty P.E."/>
            <person name="Kohler A."/>
            <person name="Kuo A."/>
            <person name="LaButti K."/>
            <person name="Pangilinan J."/>
            <person name="Lipzen A."/>
            <person name="Riley R."/>
            <person name="Andreopoulos W."/>
            <person name="He G."/>
            <person name="Johnson J."/>
            <person name="Nolan M."/>
            <person name="Tritt A."/>
            <person name="Barry K.W."/>
            <person name="Grigoriev I.V."/>
            <person name="Nagy L.G."/>
            <person name="Hibbett D."/>
            <person name="Henrissat B."/>
            <person name="Matheny P.B."/>
            <person name="Labbe J."/>
            <person name="Martin F.M."/>
        </authorList>
    </citation>
    <scope>NUCLEOTIDE SEQUENCE</scope>
    <source>
        <strain evidence="1">HHB10654</strain>
    </source>
</reference>
<protein>
    <submittedName>
        <fullName evidence="1">Uncharacterized protein</fullName>
    </submittedName>
</protein>
<reference evidence="1" key="1">
    <citation type="submission" date="2021-03" db="EMBL/GenBank/DDBJ databases">
        <authorList>
            <consortium name="DOE Joint Genome Institute"/>
            <person name="Ahrendt S."/>
            <person name="Looney B.P."/>
            <person name="Miyauchi S."/>
            <person name="Morin E."/>
            <person name="Drula E."/>
            <person name="Courty P.E."/>
            <person name="Chicoki N."/>
            <person name="Fauchery L."/>
            <person name="Kohler A."/>
            <person name="Kuo A."/>
            <person name="Labutti K."/>
            <person name="Pangilinan J."/>
            <person name="Lipzen A."/>
            <person name="Riley R."/>
            <person name="Andreopoulos W."/>
            <person name="He G."/>
            <person name="Johnson J."/>
            <person name="Barry K.W."/>
            <person name="Grigoriev I.V."/>
            <person name="Nagy L."/>
            <person name="Hibbett D."/>
            <person name="Henrissat B."/>
            <person name="Matheny P.B."/>
            <person name="Labbe J."/>
            <person name="Martin F."/>
        </authorList>
    </citation>
    <scope>NUCLEOTIDE SEQUENCE</scope>
    <source>
        <strain evidence="1">HHB10654</strain>
    </source>
</reference>
<keyword evidence="2" id="KW-1185">Reference proteome</keyword>
<evidence type="ECO:0000313" key="2">
    <source>
        <dbReference type="Proteomes" id="UP000814140"/>
    </source>
</evidence>
<accession>A0ACB8SSW3</accession>
<organism evidence="1 2">
    <name type="scientific">Artomyces pyxidatus</name>
    <dbReference type="NCBI Taxonomy" id="48021"/>
    <lineage>
        <taxon>Eukaryota</taxon>
        <taxon>Fungi</taxon>
        <taxon>Dikarya</taxon>
        <taxon>Basidiomycota</taxon>
        <taxon>Agaricomycotina</taxon>
        <taxon>Agaricomycetes</taxon>
        <taxon>Russulales</taxon>
        <taxon>Auriscalpiaceae</taxon>
        <taxon>Artomyces</taxon>
    </lineage>
</organism>
<evidence type="ECO:0000313" key="1">
    <source>
        <dbReference type="EMBL" id="KAI0059313.1"/>
    </source>
</evidence>
<comment type="caution">
    <text evidence="1">The sequence shown here is derived from an EMBL/GenBank/DDBJ whole genome shotgun (WGS) entry which is preliminary data.</text>
</comment>
<name>A0ACB8SSW3_9AGAM</name>
<dbReference type="Proteomes" id="UP000814140">
    <property type="component" value="Unassembled WGS sequence"/>
</dbReference>
<proteinExistence type="predicted"/>
<gene>
    <name evidence="1" type="ORF">BV25DRAFT_1918557</name>
</gene>
<sequence>MSGRKTRSVAPKSTTVSNNVDSTPLEELTRGQKAARTRRLNRELAAVALDDMAAATSLQDNSGPELTRGQKAARTRQLDDVATPEAALQNVMQAGNKRPAMVDAAEEDSERRIRPKTTTQAEVPRLRIHANADHVELPPSTNGDTVPSLTVPLVGKGKERASQSGHDVSDHEDEDDSVTADVHDALVDALDEAYNVQLEALLKNPERLRKAIALERATWSADSSVLEQALNMTAAATSADARSLQTTATRALPGRTRIFLASGNADPPSVPFHVPRRKGPAIVQTIPTQSQVATTASVVDVHRIGATSATAPQASASTTAAMGPPITLPSVNFTAPAISTPAVMPPVLSNTSDAFNMPWHTTTWILLPVSGRLLLLQSQSRLLQSVLKDAIQLTIYFFTRDALFGACTEHMGREHILRRMQNEVEYVTWLSSVLDPRISLFRLEVKRSCQRAVPGSYNLAPGCSALVDALLGSYNYIYPRRGGGNAADTRKPYRHPIFVAQLREHFLNRAMLESRYGSSFRPDDPEDPDAIEKEVPDATVALIGAAIYCAIREWSTGEYKKSKAGFTADIYADVYNGHIATLEDIRTHKPTSYHRMMADLFVLASSTDATSTSAGELSATAISGISGIDLENMDD</sequence>
<dbReference type="EMBL" id="MU277227">
    <property type="protein sequence ID" value="KAI0059313.1"/>
    <property type="molecule type" value="Genomic_DNA"/>
</dbReference>